<evidence type="ECO:0008006" key="3">
    <source>
        <dbReference type="Google" id="ProtNLM"/>
    </source>
</evidence>
<dbReference type="Gene3D" id="3.30.420.10">
    <property type="entry name" value="Ribonuclease H-like superfamily/Ribonuclease H"/>
    <property type="match status" value="1"/>
</dbReference>
<evidence type="ECO:0000313" key="1">
    <source>
        <dbReference type="EMBL" id="KYM79362.1"/>
    </source>
</evidence>
<organism evidence="1 2">
    <name type="scientific">Atta colombica</name>
    <dbReference type="NCBI Taxonomy" id="520822"/>
    <lineage>
        <taxon>Eukaryota</taxon>
        <taxon>Metazoa</taxon>
        <taxon>Ecdysozoa</taxon>
        <taxon>Arthropoda</taxon>
        <taxon>Hexapoda</taxon>
        <taxon>Insecta</taxon>
        <taxon>Pterygota</taxon>
        <taxon>Neoptera</taxon>
        <taxon>Endopterygota</taxon>
        <taxon>Hymenoptera</taxon>
        <taxon>Apocrita</taxon>
        <taxon>Aculeata</taxon>
        <taxon>Formicoidea</taxon>
        <taxon>Formicidae</taxon>
        <taxon>Myrmicinae</taxon>
        <taxon>Atta</taxon>
    </lineage>
</organism>
<dbReference type="Proteomes" id="UP000078540">
    <property type="component" value="Unassembled WGS sequence"/>
</dbReference>
<protein>
    <recommendedName>
        <fullName evidence="3">Integrase catalytic domain-containing protein</fullName>
    </recommendedName>
</protein>
<reference evidence="1 2" key="1">
    <citation type="submission" date="2015-09" db="EMBL/GenBank/DDBJ databases">
        <title>Atta colombica WGS genome.</title>
        <authorList>
            <person name="Nygaard S."/>
            <person name="Hu H."/>
            <person name="Boomsma J."/>
            <person name="Zhang G."/>
        </authorList>
    </citation>
    <scope>NUCLEOTIDE SEQUENCE [LARGE SCALE GENOMIC DNA]</scope>
    <source>
        <strain evidence="1">Treedump-2</strain>
        <tissue evidence="1">Whole body</tissue>
    </source>
</reference>
<dbReference type="GO" id="GO:0003676">
    <property type="term" value="F:nucleic acid binding"/>
    <property type="evidence" value="ECO:0007669"/>
    <property type="project" value="InterPro"/>
</dbReference>
<name>A0A195B516_9HYME</name>
<evidence type="ECO:0000313" key="2">
    <source>
        <dbReference type="Proteomes" id="UP000078540"/>
    </source>
</evidence>
<gene>
    <name evidence="1" type="ORF">ALC53_10157</name>
</gene>
<accession>A0A195B516</accession>
<dbReference type="STRING" id="520822.A0A195B516"/>
<dbReference type="AlphaFoldDB" id="A0A195B516"/>
<proteinExistence type="predicted"/>
<dbReference type="InterPro" id="IPR036397">
    <property type="entry name" value="RNaseH_sf"/>
</dbReference>
<keyword evidence="2" id="KW-1185">Reference proteome</keyword>
<dbReference type="EMBL" id="KQ976604">
    <property type="protein sequence ID" value="KYM79362.1"/>
    <property type="molecule type" value="Genomic_DNA"/>
</dbReference>
<sequence>MRLVYRKRSDKVLFLVSRAMEQDLFYKYHSDFGHFGIDKTFSTIYVDHFGPVDRTNATKKYIFLVIDAFTKFVKLYAIKIITSRE</sequence>